<sequence length="466" mass="53049">MSMPEYAGRDLSPLPFESSLSQIGRIVSLNEMSGAAFLRLAGLSDRFRRRGAANDQFVPEEIAAVMQWRYPDPGLPRRYDNLLDLPCRSGLLRVCDECIGSMYHSFWHQCWIVNECPLHGCRLRDVCLFCNRPYGLYTFSHVVAHRFSCKNCGSSLSSEPATIARHLRIRKGASRFSAAFLGVHQQLLRLLVATRPLWDQQTHFPFGKVGKWWPDKSPYWDVMQDVGNAFRKKARANLEMTWLVWPSAHSHSFSDYGEVDLAYTETVGLLRRWLTQRHPYLIATGERPELLDVDGSPRTDLWPPEFVAFMLLRYHVEIGATSWGVSGAATGVLRTSRARFVSPWLSTAGHPKGFARSEWVQAMVFGQFAALYWAARTGTLSGKKFEAEDYVVPCFWSKRNWEPDVAAVVFPPIEGMPLGRFSPSPLRLYDAVDLVRRDCISTRREWIAIRRTGGRLTTSRPEDHGT</sequence>
<name>A0A226WZR9_CABSO</name>
<dbReference type="EMBL" id="MTHB01000133">
    <property type="protein sequence ID" value="OXC76250.1"/>
    <property type="molecule type" value="Genomic_DNA"/>
</dbReference>
<evidence type="ECO:0000313" key="2">
    <source>
        <dbReference type="Proteomes" id="UP000214720"/>
    </source>
</evidence>
<comment type="caution">
    <text evidence="1">The sequence shown here is derived from an EMBL/GenBank/DDBJ whole genome shotgun (WGS) entry which is preliminary data.</text>
</comment>
<proteinExistence type="predicted"/>
<dbReference type="Proteomes" id="UP000214720">
    <property type="component" value="Unassembled WGS sequence"/>
</dbReference>
<evidence type="ECO:0000313" key="1">
    <source>
        <dbReference type="EMBL" id="OXC76250.1"/>
    </source>
</evidence>
<accession>A0A226WZR9</accession>
<gene>
    <name evidence="1" type="ORF">BSU04_22920</name>
</gene>
<evidence type="ECO:0008006" key="3">
    <source>
        <dbReference type="Google" id="ProtNLM"/>
    </source>
</evidence>
<reference evidence="2" key="1">
    <citation type="submission" date="2017-01" db="EMBL/GenBank/DDBJ databases">
        <title>Genome Analysis of Deinococcus marmoris KOPRI26562.</title>
        <authorList>
            <person name="Kim J.H."/>
            <person name="Oh H.-M."/>
        </authorList>
    </citation>
    <scope>NUCLEOTIDE SEQUENCE [LARGE SCALE GENOMIC DNA]</scope>
    <source>
        <strain evidence="2">PAMC 26633</strain>
    </source>
</reference>
<dbReference type="AlphaFoldDB" id="A0A226WZR9"/>
<organism evidence="1 2">
    <name type="scientific">Caballeronia sordidicola</name>
    <name type="common">Burkholderia sordidicola</name>
    <dbReference type="NCBI Taxonomy" id="196367"/>
    <lineage>
        <taxon>Bacteria</taxon>
        <taxon>Pseudomonadati</taxon>
        <taxon>Pseudomonadota</taxon>
        <taxon>Betaproteobacteria</taxon>
        <taxon>Burkholderiales</taxon>
        <taxon>Burkholderiaceae</taxon>
        <taxon>Caballeronia</taxon>
    </lineage>
</organism>
<protein>
    <recommendedName>
        <fullName evidence="3">TniQ protein</fullName>
    </recommendedName>
</protein>